<dbReference type="PANTHER" id="PTHR11630:SF46">
    <property type="entry name" value="DNA REPLICATION LICENSING FACTOR MCM3-RELATED"/>
    <property type="match status" value="1"/>
</dbReference>
<dbReference type="GO" id="GO:0005524">
    <property type="term" value="F:ATP binding"/>
    <property type="evidence" value="ECO:0007669"/>
    <property type="project" value="UniProtKB-UniRule"/>
</dbReference>
<dbReference type="OrthoDB" id="1882346at2759"/>
<comment type="subcellular location">
    <subcellularLocation>
        <location evidence="1 11">Nucleus</location>
    </subcellularLocation>
</comment>
<dbReference type="SMART" id="SM00350">
    <property type="entry name" value="MCM"/>
    <property type="match status" value="1"/>
</dbReference>
<dbReference type="Pfam" id="PF00493">
    <property type="entry name" value="MCM"/>
    <property type="match status" value="1"/>
</dbReference>
<comment type="similarity">
    <text evidence="2 10">Belongs to the MCM family.</text>
</comment>
<gene>
    <name evidence="15" type="ORF">H696_03997</name>
</gene>
<feature type="region of interest" description="Disordered" evidence="12">
    <location>
        <begin position="575"/>
        <end position="607"/>
    </location>
</feature>
<dbReference type="GO" id="GO:0005634">
    <property type="term" value="C:nucleus"/>
    <property type="evidence" value="ECO:0007669"/>
    <property type="project" value="UniProtKB-SubCell"/>
</dbReference>
<dbReference type="GO" id="GO:0000727">
    <property type="term" value="P:double-strand break repair via break-induced replication"/>
    <property type="evidence" value="ECO:0007669"/>
    <property type="project" value="TreeGrafter"/>
</dbReference>
<evidence type="ECO:0000313" key="15">
    <source>
        <dbReference type="EMBL" id="KCV69575.1"/>
    </source>
</evidence>
<reference evidence="15" key="1">
    <citation type="submission" date="2013-04" db="EMBL/GenBank/DDBJ databases">
        <title>The Genome Sequence of Fonticula alba ATCC 38817.</title>
        <authorList>
            <consortium name="The Broad Institute Genomics Platform"/>
            <person name="Russ C."/>
            <person name="Cuomo C."/>
            <person name="Burger G."/>
            <person name="Gray M.W."/>
            <person name="Holland P.W.H."/>
            <person name="King N."/>
            <person name="Lang F.B.F."/>
            <person name="Roger A.J."/>
            <person name="Ruiz-Trillo I."/>
            <person name="Brown M."/>
            <person name="Walker B."/>
            <person name="Young S."/>
            <person name="Zeng Q."/>
            <person name="Gargeya S."/>
            <person name="Fitzgerald M."/>
            <person name="Haas B."/>
            <person name="Abouelleil A."/>
            <person name="Allen A.W."/>
            <person name="Alvarado L."/>
            <person name="Arachchi H.M."/>
            <person name="Berlin A.M."/>
            <person name="Chapman S.B."/>
            <person name="Gainer-Dewar J."/>
            <person name="Goldberg J."/>
            <person name="Griggs A."/>
            <person name="Gujja S."/>
            <person name="Hansen M."/>
            <person name="Howarth C."/>
            <person name="Imamovic A."/>
            <person name="Ireland A."/>
            <person name="Larimer J."/>
            <person name="McCowan C."/>
            <person name="Murphy C."/>
            <person name="Pearson M."/>
            <person name="Poon T.W."/>
            <person name="Priest M."/>
            <person name="Roberts A."/>
            <person name="Saif S."/>
            <person name="Shea T."/>
            <person name="Sisk P."/>
            <person name="Sykes S."/>
            <person name="Wortman J."/>
            <person name="Nusbaum C."/>
            <person name="Birren B."/>
        </authorList>
    </citation>
    <scope>NUCLEOTIDE SEQUENCE [LARGE SCALE GENOMIC DNA]</scope>
    <source>
        <strain evidence="15">ATCC 38817</strain>
    </source>
</reference>
<dbReference type="InterPro" id="IPR031327">
    <property type="entry name" value="MCM"/>
</dbReference>
<comment type="subunit">
    <text evidence="11">Component of the MCM2-7 complex.</text>
</comment>
<accession>A0A058Z5P7</accession>
<dbReference type="InterPro" id="IPR041562">
    <property type="entry name" value="MCM_lid"/>
</dbReference>
<evidence type="ECO:0000313" key="16">
    <source>
        <dbReference type="Proteomes" id="UP000030693"/>
    </source>
</evidence>
<evidence type="ECO:0000256" key="10">
    <source>
        <dbReference type="RuleBase" id="RU004070"/>
    </source>
</evidence>
<dbReference type="Pfam" id="PF17207">
    <property type="entry name" value="MCM_OB"/>
    <property type="match status" value="1"/>
</dbReference>
<comment type="function">
    <text evidence="11">Acts as component of the MCM2-7 complex (MCM complex) which is the replicative helicase essential for 'once per cell cycle' DNA replication initiation and elongation in eukaryotic cells. The active ATPase sites in the MCM2-7 ring are formed through the interaction surfaces of two neighboring subunits such that a critical structure of a conserved arginine finger motif is provided in trans relative to the ATP-binding site of the Walker A box of the adjacent subunit. The six ATPase active sites, however, are likely to contribute differentially to the complex helicase activity.</text>
</comment>
<keyword evidence="3 11" id="KW-0235">DNA replication</keyword>
<keyword evidence="7 10" id="KW-0067">ATP-binding</keyword>
<dbReference type="GO" id="GO:0004497">
    <property type="term" value="F:monooxygenase activity"/>
    <property type="evidence" value="ECO:0007669"/>
    <property type="project" value="InterPro"/>
</dbReference>
<dbReference type="RefSeq" id="XP_009496140.1">
    <property type="nucleotide sequence ID" value="XM_009497865.1"/>
</dbReference>
<evidence type="ECO:0000256" key="1">
    <source>
        <dbReference type="ARBA" id="ARBA00004123"/>
    </source>
</evidence>
<dbReference type="Pfam" id="PF17855">
    <property type="entry name" value="MCM_lid"/>
    <property type="match status" value="1"/>
</dbReference>
<feature type="compositionally biased region" description="Gly residues" evidence="12">
    <location>
        <begin position="594"/>
        <end position="603"/>
    </location>
</feature>
<dbReference type="SMART" id="SM00382">
    <property type="entry name" value="AAA"/>
    <property type="match status" value="1"/>
</dbReference>
<dbReference type="eggNOG" id="KOG0157">
    <property type="taxonomic scope" value="Eukaryota"/>
</dbReference>
<dbReference type="PANTHER" id="PTHR11630">
    <property type="entry name" value="DNA REPLICATION LICENSING FACTOR MCM FAMILY MEMBER"/>
    <property type="match status" value="1"/>
</dbReference>
<protein>
    <recommendedName>
        <fullName evidence="11">DNA replication licensing factor MCM3</fullName>
        <ecNumber evidence="11">3.6.4.12</ecNumber>
    </recommendedName>
</protein>
<evidence type="ECO:0000256" key="5">
    <source>
        <dbReference type="ARBA" id="ARBA00022801"/>
    </source>
</evidence>
<dbReference type="PROSITE" id="PS00847">
    <property type="entry name" value="MCM_1"/>
    <property type="match status" value="1"/>
</dbReference>
<evidence type="ECO:0000256" key="4">
    <source>
        <dbReference type="ARBA" id="ARBA00022741"/>
    </source>
</evidence>
<dbReference type="InterPro" id="IPR001208">
    <property type="entry name" value="MCM_dom"/>
</dbReference>
<keyword evidence="13" id="KW-0472">Membrane</keyword>
<dbReference type="STRING" id="691883.A0A058Z5P7"/>
<feature type="compositionally biased region" description="Polar residues" evidence="12">
    <location>
        <begin position="798"/>
        <end position="821"/>
    </location>
</feature>
<dbReference type="GO" id="GO:0042555">
    <property type="term" value="C:MCM complex"/>
    <property type="evidence" value="ECO:0007669"/>
    <property type="project" value="UniProtKB-UniRule"/>
</dbReference>
<dbReference type="InterPro" id="IPR027417">
    <property type="entry name" value="P-loop_NTPase"/>
</dbReference>
<dbReference type="PROSITE" id="PS50051">
    <property type="entry name" value="MCM_2"/>
    <property type="match status" value="1"/>
</dbReference>
<dbReference type="GO" id="GO:1902975">
    <property type="term" value="P:mitotic DNA replication initiation"/>
    <property type="evidence" value="ECO:0007669"/>
    <property type="project" value="TreeGrafter"/>
</dbReference>
<sequence length="944" mass="100453">MMGQNTLPVPDQKPALLLPLTAGAVGAGCIAAIGMLSTSAAAGILAVIVCGTLFVANIYITNRRKFPAILQLPSRPCSLLMGHIGLVPRDPKKQEAHFTALSCHPNTPGYGQFWIGPIPGVEVYSPNAIKAVIGASQMANAAKSFSYDLLANWLGPEGILLSDGGPRWQHYRHLLSPVFQHQEALRGPFYEVMHEQVGSLVRPKLVKSVHYSERTNQFHSYYYRDATSHGSSLPTSTVYPSQDAEGNLLTTEFGLSTYADHQTVSIQELPEKAPAGLLPRSVDLVLDSDLVDQLKPGDRCVVYGSYRALPNRMAASTSGIFRSVLLVNHIRRIGAEDSQPTISAHDIQNIRKIGRRGDIVELLSRSLAPSIYGHDTIKRAILLMLLGGLEKNLTNGTRIRGDINILMVGDPSTAKSQLLRFVLNTSPLAIATTGRGASGVGLTAAVTQDSETGERRLEAGAMVLADRGVVCIDEFDKMSDSDRVAIHEVMEQQTVTIAKAGIHATLNARCSVVAAANPVYGQYNRTKTPHENIGLPDSLLSRFDLLFIVLDTMDPEHDRAISSHVLKMHQYRRPGEEDGAPLPLHNSNSILGAGIDGTGGAGQSGDPAEGLVVADTPVFAQERYVSSQPLQPGARRSTASRILTIPFVKKYIHYAKSMVKPTLTPEAQEAISRYFTDLRNSNNPKEHRSLPVTARSLETLIRLATASAKARLSPEVVLSDAEFAFEMLQFSLTHSTDVERKKRRRPVPGDGAARAAASGGGSAGADSQSSTSTTSTSTATTAGASSTLGSVGSDAGTAASTGLTGSSEVYPSSLDGSSQQHLLPGATTTSQETSSSQVSSATTAASTSLFAQAISESSAPSSSASSVPSQAGPVDEQRLRQFQQALLRQFRQSASQSLNVADALAGINRTVSPGFSKEEADSLLALMARQGKVMVTGGIVYMTI</sequence>
<keyword evidence="4 10" id="KW-0547">Nucleotide-binding</keyword>
<dbReference type="SUPFAM" id="SSF48264">
    <property type="entry name" value="Cytochrome P450"/>
    <property type="match status" value="1"/>
</dbReference>
<feature type="transmembrane region" description="Helical" evidence="13">
    <location>
        <begin position="41"/>
        <end position="60"/>
    </location>
</feature>
<dbReference type="GO" id="GO:0005506">
    <property type="term" value="F:iron ion binding"/>
    <property type="evidence" value="ECO:0007669"/>
    <property type="project" value="InterPro"/>
</dbReference>
<evidence type="ECO:0000256" key="7">
    <source>
        <dbReference type="ARBA" id="ARBA00022840"/>
    </source>
</evidence>
<dbReference type="Gene3D" id="2.40.50.140">
    <property type="entry name" value="Nucleic acid-binding proteins"/>
    <property type="match status" value="1"/>
</dbReference>
<dbReference type="InterPro" id="IPR008046">
    <property type="entry name" value="Mcm3"/>
</dbReference>
<evidence type="ECO:0000256" key="13">
    <source>
        <dbReference type="SAM" id="Phobius"/>
    </source>
</evidence>
<keyword evidence="6 11" id="KW-0347">Helicase</keyword>
<evidence type="ECO:0000256" key="6">
    <source>
        <dbReference type="ARBA" id="ARBA00022806"/>
    </source>
</evidence>
<keyword evidence="13" id="KW-0812">Transmembrane</keyword>
<dbReference type="InterPro" id="IPR033762">
    <property type="entry name" value="MCM_OB"/>
</dbReference>
<dbReference type="SUPFAM" id="SSF52540">
    <property type="entry name" value="P-loop containing nucleoside triphosphate hydrolases"/>
    <property type="match status" value="1"/>
</dbReference>
<dbReference type="Gene3D" id="1.10.630.10">
    <property type="entry name" value="Cytochrome P450"/>
    <property type="match status" value="1"/>
</dbReference>
<dbReference type="SUPFAM" id="SSF50249">
    <property type="entry name" value="Nucleic acid-binding proteins"/>
    <property type="match status" value="1"/>
</dbReference>
<evidence type="ECO:0000256" key="3">
    <source>
        <dbReference type="ARBA" id="ARBA00022705"/>
    </source>
</evidence>
<dbReference type="GO" id="GO:0020037">
    <property type="term" value="F:heme binding"/>
    <property type="evidence" value="ECO:0007669"/>
    <property type="project" value="InterPro"/>
</dbReference>
<evidence type="ECO:0000256" key="12">
    <source>
        <dbReference type="SAM" id="MobiDB-lite"/>
    </source>
</evidence>
<dbReference type="PRINTS" id="PR01657">
    <property type="entry name" value="MCMFAMILY"/>
</dbReference>
<dbReference type="PRINTS" id="PR01659">
    <property type="entry name" value="MCMPROTEIN3"/>
</dbReference>
<comment type="catalytic activity">
    <reaction evidence="11">
        <text>ATP + H2O = ADP + phosphate + H(+)</text>
        <dbReference type="Rhea" id="RHEA:13065"/>
        <dbReference type="ChEBI" id="CHEBI:15377"/>
        <dbReference type="ChEBI" id="CHEBI:15378"/>
        <dbReference type="ChEBI" id="CHEBI:30616"/>
        <dbReference type="ChEBI" id="CHEBI:43474"/>
        <dbReference type="ChEBI" id="CHEBI:456216"/>
        <dbReference type="EC" id="3.6.4.12"/>
    </reaction>
</comment>
<dbReference type="GO" id="GO:0016787">
    <property type="term" value="F:hydrolase activity"/>
    <property type="evidence" value="ECO:0007669"/>
    <property type="project" value="UniProtKB-KW"/>
</dbReference>
<organism evidence="15">
    <name type="scientific">Fonticula alba</name>
    <name type="common">Slime mold</name>
    <dbReference type="NCBI Taxonomy" id="691883"/>
    <lineage>
        <taxon>Eukaryota</taxon>
        <taxon>Rotosphaerida</taxon>
        <taxon>Fonticulaceae</taxon>
        <taxon>Fonticula</taxon>
    </lineage>
</organism>
<dbReference type="eggNOG" id="KOG0479">
    <property type="taxonomic scope" value="Eukaryota"/>
</dbReference>
<name>A0A058Z5P7_FONAL</name>
<dbReference type="Gene3D" id="3.40.50.300">
    <property type="entry name" value="P-loop containing nucleotide triphosphate hydrolases"/>
    <property type="match status" value="1"/>
</dbReference>
<dbReference type="Proteomes" id="UP000030693">
    <property type="component" value="Unassembled WGS sequence"/>
</dbReference>
<keyword evidence="5 11" id="KW-0378">Hydrolase</keyword>
<dbReference type="EC" id="3.6.4.12" evidence="11"/>
<dbReference type="InterPro" id="IPR036396">
    <property type="entry name" value="Cyt_P450_sf"/>
</dbReference>
<proteinExistence type="inferred from homology"/>
<evidence type="ECO:0000256" key="2">
    <source>
        <dbReference type="ARBA" id="ARBA00008010"/>
    </source>
</evidence>
<dbReference type="InterPro" id="IPR018525">
    <property type="entry name" value="MCM_CS"/>
</dbReference>
<feature type="compositionally biased region" description="Low complexity" evidence="12">
    <location>
        <begin position="764"/>
        <end position="793"/>
    </location>
</feature>
<keyword evidence="16" id="KW-1185">Reference proteome</keyword>
<dbReference type="Pfam" id="PF23191">
    <property type="entry name" value="WHD_MCM3_C"/>
    <property type="match status" value="1"/>
</dbReference>
<feature type="region of interest" description="Disordered" evidence="12">
    <location>
        <begin position="736"/>
        <end position="840"/>
    </location>
</feature>
<dbReference type="InterPro" id="IPR003593">
    <property type="entry name" value="AAA+_ATPase"/>
</dbReference>
<evidence type="ECO:0000259" key="14">
    <source>
        <dbReference type="PROSITE" id="PS50051"/>
    </source>
</evidence>
<keyword evidence="13" id="KW-1133">Transmembrane helix</keyword>
<dbReference type="GeneID" id="20528722"/>
<keyword evidence="8 10" id="KW-0238">DNA-binding</keyword>
<dbReference type="InterPro" id="IPR056575">
    <property type="entry name" value="WH_MCM3_C"/>
</dbReference>
<dbReference type="GO" id="GO:0003697">
    <property type="term" value="F:single-stranded DNA binding"/>
    <property type="evidence" value="ECO:0007669"/>
    <property type="project" value="TreeGrafter"/>
</dbReference>
<dbReference type="GO" id="GO:0016705">
    <property type="term" value="F:oxidoreductase activity, acting on paired donors, with incorporation or reduction of molecular oxygen"/>
    <property type="evidence" value="ECO:0007669"/>
    <property type="project" value="InterPro"/>
</dbReference>
<feature type="domain" description="MCM C-terminal AAA(+) ATPase" evidence="14">
    <location>
        <begin position="359"/>
        <end position="565"/>
    </location>
</feature>
<dbReference type="GO" id="GO:0006271">
    <property type="term" value="P:DNA strand elongation involved in DNA replication"/>
    <property type="evidence" value="ECO:0007669"/>
    <property type="project" value="TreeGrafter"/>
</dbReference>
<evidence type="ECO:0000256" key="9">
    <source>
        <dbReference type="ARBA" id="ARBA00023242"/>
    </source>
</evidence>
<dbReference type="GO" id="GO:0017116">
    <property type="term" value="F:single-stranded DNA helicase activity"/>
    <property type="evidence" value="ECO:0007669"/>
    <property type="project" value="TreeGrafter"/>
</dbReference>
<keyword evidence="9 11" id="KW-0539">Nucleus</keyword>
<dbReference type="EMBL" id="KB932206">
    <property type="protein sequence ID" value="KCV69575.1"/>
    <property type="molecule type" value="Genomic_DNA"/>
</dbReference>
<dbReference type="InterPro" id="IPR012340">
    <property type="entry name" value="NA-bd_OB-fold"/>
</dbReference>
<evidence type="ECO:0000256" key="11">
    <source>
        <dbReference type="RuleBase" id="RU368061"/>
    </source>
</evidence>
<evidence type="ECO:0000256" key="8">
    <source>
        <dbReference type="ARBA" id="ARBA00023125"/>
    </source>
</evidence>
<feature type="compositionally biased region" description="Low complexity" evidence="12">
    <location>
        <begin position="826"/>
        <end position="840"/>
    </location>
</feature>
<dbReference type="AlphaFoldDB" id="A0A058Z5P7"/>